<evidence type="ECO:0000313" key="5">
    <source>
        <dbReference type="Proteomes" id="UP000783588"/>
    </source>
</evidence>
<feature type="domain" description="Pseudouridine synthase I TruA alpha/beta" evidence="3">
    <location>
        <begin position="7"/>
        <end position="103"/>
    </location>
</feature>
<organism evidence="4 5">
    <name type="scientific">Butyricicoccus intestinisimiae</name>
    <dbReference type="NCBI Taxonomy" id="2841509"/>
    <lineage>
        <taxon>Bacteria</taxon>
        <taxon>Bacillati</taxon>
        <taxon>Bacillota</taxon>
        <taxon>Clostridia</taxon>
        <taxon>Eubacteriales</taxon>
        <taxon>Butyricicoccaceae</taxon>
        <taxon>Butyricicoccus</taxon>
    </lineage>
</organism>
<evidence type="ECO:0000313" key="4">
    <source>
        <dbReference type="EMBL" id="MBU5490257.1"/>
    </source>
</evidence>
<reference evidence="4 5" key="1">
    <citation type="submission" date="2021-06" db="EMBL/GenBank/DDBJ databases">
        <authorList>
            <person name="Sun Q."/>
            <person name="Li D."/>
        </authorList>
    </citation>
    <scope>NUCLEOTIDE SEQUENCE [LARGE SCALE GENOMIC DNA]</scope>
    <source>
        <strain evidence="4 5">MSJd-7</strain>
    </source>
</reference>
<comment type="caution">
    <text evidence="4">The sequence shown here is derived from an EMBL/GenBank/DDBJ whole genome shotgun (WGS) entry which is preliminary data.</text>
</comment>
<comment type="caution">
    <text evidence="1">Lacks conserved residue(s) required for the propagation of feature annotation.</text>
</comment>
<protein>
    <recommendedName>
        <fullName evidence="1">tRNA pseudouridine synthase A</fullName>
        <ecNumber evidence="1">5.4.99.12</ecNumber>
    </recommendedName>
    <alternativeName>
        <fullName evidence="1">tRNA pseudouridine(38-40) synthase</fullName>
    </alternativeName>
    <alternativeName>
        <fullName evidence="1">tRNA pseudouridylate synthase I</fullName>
    </alternativeName>
    <alternativeName>
        <fullName evidence="1">tRNA-uridine isomerase I</fullName>
    </alternativeName>
</protein>
<proteinExistence type="inferred from homology"/>
<keyword evidence="1 2" id="KW-0819">tRNA processing</keyword>
<comment type="catalytic activity">
    <reaction evidence="1 2">
        <text>uridine(38/39/40) in tRNA = pseudouridine(38/39/40) in tRNA</text>
        <dbReference type="Rhea" id="RHEA:22376"/>
        <dbReference type="Rhea" id="RHEA-COMP:10085"/>
        <dbReference type="Rhea" id="RHEA-COMP:10087"/>
        <dbReference type="ChEBI" id="CHEBI:65314"/>
        <dbReference type="ChEBI" id="CHEBI:65315"/>
        <dbReference type="EC" id="5.4.99.12"/>
    </reaction>
</comment>
<dbReference type="CDD" id="cd02570">
    <property type="entry name" value="PseudoU_synth_EcTruA"/>
    <property type="match status" value="1"/>
</dbReference>
<sequence>MNTAIILSYDGTAYHGWQTQRNASSVQQTVTEALASLLGQDVSVSGVGRTDAGVHARRYVANFHGTHTIPMDRLPFAINAHLPMDIAVSGAALVPDDFDARFNCTRKEYTYLIAPGKIRDPFAVSRSYFYPYSLDVDAMQQAAQYFIGKKDFAAVRSVGTPVKSTVREIFTCSADAVGALVRIRVSADGFLYNMVRAISGTLLYAGQGKFRPEDIARILASCDREQAGPTLPPQGLYMTRLWYDTTPELDQFHLAADEGVPGGLPI</sequence>
<evidence type="ECO:0000256" key="1">
    <source>
        <dbReference type="HAMAP-Rule" id="MF_00171"/>
    </source>
</evidence>
<comment type="similarity">
    <text evidence="1 2">Belongs to the tRNA pseudouridine synthase TruA family.</text>
</comment>
<feature type="active site" description="Nucleophile" evidence="1">
    <location>
        <position position="51"/>
    </location>
</feature>
<dbReference type="PANTHER" id="PTHR11142">
    <property type="entry name" value="PSEUDOURIDYLATE SYNTHASE"/>
    <property type="match status" value="1"/>
</dbReference>
<dbReference type="PANTHER" id="PTHR11142:SF0">
    <property type="entry name" value="TRNA PSEUDOURIDINE SYNTHASE-LIKE 1"/>
    <property type="match status" value="1"/>
</dbReference>
<accession>A0ABS6ERR5</accession>
<dbReference type="PIRSF" id="PIRSF001430">
    <property type="entry name" value="tRNA_psdUrid_synth"/>
    <property type="match status" value="1"/>
</dbReference>
<feature type="domain" description="Pseudouridine synthase I TruA alpha/beta" evidence="3">
    <location>
        <begin position="142"/>
        <end position="244"/>
    </location>
</feature>
<evidence type="ECO:0000256" key="2">
    <source>
        <dbReference type="RuleBase" id="RU003792"/>
    </source>
</evidence>
<keyword evidence="5" id="KW-1185">Reference proteome</keyword>
<gene>
    <name evidence="1 4" type="primary">truA</name>
    <name evidence="4" type="ORF">KQI75_06415</name>
</gene>
<dbReference type="GO" id="GO:0160147">
    <property type="term" value="F:tRNA pseudouridine(38-40) synthase activity"/>
    <property type="evidence" value="ECO:0007669"/>
    <property type="project" value="UniProtKB-EC"/>
</dbReference>
<dbReference type="InterPro" id="IPR001406">
    <property type="entry name" value="PsdUridine_synth_TruA"/>
</dbReference>
<dbReference type="Proteomes" id="UP000783588">
    <property type="component" value="Unassembled WGS sequence"/>
</dbReference>
<dbReference type="InterPro" id="IPR020097">
    <property type="entry name" value="PsdUridine_synth_TruA_a/b_dom"/>
</dbReference>
<dbReference type="HAMAP" id="MF_00171">
    <property type="entry name" value="TruA"/>
    <property type="match status" value="1"/>
</dbReference>
<dbReference type="EC" id="5.4.99.12" evidence="1"/>
<keyword evidence="1 2" id="KW-0413">Isomerase</keyword>
<dbReference type="RefSeq" id="WP_216469889.1">
    <property type="nucleotide sequence ID" value="NZ_JAHLQI010000002.1"/>
</dbReference>
<comment type="subunit">
    <text evidence="1">Homodimer.</text>
</comment>
<name>A0ABS6ERR5_9FIRM</name>
<feature type="binding site" evidence="1">
    <location>
        <position position="109"/>
    </location>
    <ligand>
        <name>substrate</name>
    </ligand>
</feature>
<evidence type="ECO:0000259" key="3">
    <source>
        <dbReference type="Pfam" id="PF01416"/>
    </source>
</evidence>
<dbReference type="EMBL" id="JAHLQI010000002">
    <property type="protein sequence ID" value="MBU5490257.1"/>
    <property type="molecule type" value="Genomic_DNA"/>
</dbReference>
<dbReference type="Pfam" id="PF01416">
    <property type="entry name" value="PseudoU_synth_1"/>
    <property type="match status" value="2"/>
</dbReference>
<comment type="function">
    <text evidence="1">Formation of pseudouridine at positions 38, 39 and 40 in the anticodon stem and loop of transfer RNAs.</text>
</comment>
<dbReference type="NCBIfam" id="TIGR00071">
    <property type="entry name" value="hisT_truA"/>
    <property type="match status" value="1"/>
</dbReference>